<accession>A0AA40Y2F4</accession>
<comment type="caution">
    <text evidence="4">The sequence shown here is derived from an EMBL/GenBank/DDBJ whole genome shotgun (WGS) entry which is preliminary data.</text>
</comment>
<evidence type="ECO:0000313" key="4">
    <source>
        <dbReference type="EMBL" id="MBH1638333.1"/>
    </source>
</evidence>
<dbReference type="PRINTS" id="PR00081">
    <property type="entry name" value="GDHRDH"/>
</dbReference>
<dbReference type="CDD" id="cd05374">
    <property type="entry name" value="17beta-HSD-like_SDR_c"/>
    <property type="match status" value="1"/>
</dbReference>
<dbReference type="InterPro" id="IPR020904">
    <property type="entry name" value="Sc_DH/Rdtase_CS"/>
</dbReference>
<dbReference type="Gene3D" id="3.40.50.720">
    <property type="entry name" value="NAD(P)-binding Rossmann-like Domain"/>
    <property type="match status" value="1"/>
</dbReference>
<evidence type="ECO:0000256" key="3">
    <source>
        <dbReference type="RuleBase" id="RU000363"/>
    </source>
</evidence>
<organism evidence="4 5">
    <name type="scientific">Stenotrophomonas maltophilia</name>
    <name type="common">Pseudomonas maltophilia</name>
    <name type="synonym">Xanthomonas maltophilia</name>
    <dbReference type="NCBI Taxonomy" id="40324"/>
    <lineage>
        <taxon>Bacteria</taxon>
        <taxon>Pseudomonadati</taxon>
        <taxon>Pseudomonadota</taxon>
        <taxon>Gammaproteobacteria</taxon>
        <taxon>Lysobacterales</taxon>
        <taxon>Lysobacteraceae</taxon>
        <taxon>Stenotrophomonas</taxon>
        <taxon>Stenotrophomonas maltophilia group</taxon>
    </lineage>
</organism>
<dbReference type="AlphaFoldDB" id="A0AA40Y2F4"/>
<dbReference type="PROSITE" id="PS00061">
    <property type="entry name" value="ADH_SHORT"/>
    <property type="match status" value="1"/>
</dbReference>
<protein>
    <submittedName>
        <fullName evidence="4">SDR family oxidoreductase</fullName>
    </submittedName>
</protein>
<comment type="similarity">
    <text evidence="1 3">Belongs to the short-chain dehydrogenases/reductases (SDR) family.</text>
</comment>
<sequence length="271" mass="29119">MPTVLITGCSSGFGLLTAKLFLQRGWKVIATMRNVRPDILPASENLTVLELDVTDTESIRTAVQKAGEIDVLVNNAGFGAGVPVELIELDTARQLFETNTLGTLSMMQAVLPQFRERRSGTIINITSSVTIKALPLVGTYAASKTAVNALTESLALEVSRFGVRVHLVLPGRSPETSFSGVASAHLRGLDNADYKSLIEGMIAEFRDSNGPVTYASEVAEAVWQAATEPNAPFKIPAGDDAKSWMAQANYAAQSKQKQLIDMKDLVCPHQS</sequence>
<dbReference type="PRINTS" id="PR00080">
    <property type="entry name" value="SDRFAMILY"/>
</dbReference>
<evidence type="ECO:0000313" key="5">
    <source>
        <dbReference type="Proteomes" id="UP000616785"/>
    </source>
</evidence>
<gene>
    <name evidence="4" type="ORF">I5U57_02585</name>
</gene>
<reference evidence="4" key="1">
    <citation type="submission" date="2020-11" db="EMBL/GenBank/DDBJ databases">
        <title>Enhanced detection system for hospital associated transmission using whole genome sequencing surveillance.</title>
        <authorList>
            <person name="Harrison L.H."/>
            <person name="Van Tyne D."/>
            <person name="Marsh J.W."/>
            <person name="Griffith M.P."/>
            <person name="Snyder D.J."/>
            <person name="Cooper V.S."/>
            <person name="Mustapha M."/>
        </authorList>
    </citation>
    <scope>NUCLEOTIDE SEQUENCE</scope>
    <source>
        <strain evidence="4">STEN00092</strain>
    </source>
</reference>
<keyword evidence="2" id="KW-0560">Oxidoreductase</keyword>
<dbReference type="SUPFAM" id="SSF51735">
    <property type="entry name" value="NAD(P)-binding Rossmann-fold domains"/>
    <property type="match status" value="1"/>
</dbReference>
<dbReference type="InterPro" id="IPR036291">
    <property type="entry name" value="NAD(P)-bd_dom_sf"/>
</dbReference>
<evidence type="ECO:0000256" key="2">
    <source>
        <dbReference type="ARBA" id="ARBA00023002"/>
    </source>
</evidence>
<name>A0AA40Y2F4_STEMA</name>
<evidence type="ECO:0000256" key="1">
    <source>
        <dbReference type="ARBA" id="ARBA00006484"/>
    </source>
</evidence>
<dbReference type="Proteomes" id="UP000616785">
    <property type="component" value="Unassembled WGS sequence"/>
</dbReference>
<dbReference type="InterPro" id="IPR051911">
    <property type="entry name" value="SDR_oxidoreductase"/>
</dbReference>
<proteinExistence type="inferred from homology"/>
<dbReference type="EMBL" id="JADUNO010000005">
    <property type="protein sequence ID" value="MBH1638333.1"/>
    <property type="molecule type" value="Genomic_DNA"/>
</dbReference>
<dbReference type="PANTHER" id="PTHR43976:SF16">
    <property type="entry name" value="SHORT-CHAIN DEHYDROGENASE_REDUCTASE FAMILY PROTEIN"/>
    <property type="match status" value="1"/>
</dbReference>
<dbReference type="Pfam" id="PF00106">
    <property type="entry name" value="adh_short"/>
    <property type="match status" value="1"/>
</dbReference>
<dbReference type="PANTHER" id="PTHR43976">
    <property type="entry name" value="SHORT CHAIN DEHYDROGENASE"/>
    <property type="match status" value="1"/>
</dbReference>
<dbReference type="GO" id="GO:0016491">
    <property type="term" value="F:oxidoreductase activity"/>
    <property type="evidence" value="ECO:0007669"/>
    <property type="project" value="UniProtKB-KW"/>
</dbReference>
<dbReference type="InterPro" id="IPR002347">
    <property type="entry name" value="SDR_fam"/>
</dbReference>